<evidence type="ECO:0000313" key="3">
    <source>
        <dbReference type="EMBL" id="MDQ0394811.1"/>
    </source>
</evidence>
<dbReference type="EMBL" id="JAUSVK010000001">
    <property type="protein sequence ID" value="MDQ0394811.1"/>
    <property type="molecule type" value="Genomic_DNA"/>
</dbReference>
<protein>
    <recommendedName>
        <fullName evidence="2">Lysozyme inhibitor LprI-like N-terminal domain-containing protein</fullName>
    </recommendedName>
</protein>
<comment type="caution">
    <text evidence="3">The sequence shown here is derived from an EMBL/GenBank/DDBJ whole genome shotgun (WGS) entry which is preliminary data.</text>
</comment>
<organism evidence="3 4">
    <name type="scientific">Labrys monachus</name>
    <dbReference type="NCBI Taxonomy" id="217067"/>
    <lineage>
        <taxon>Bacteria</taxon>
        <taxon>Pseudomonadati</taxon>
        <taxon>Pseudomonadota</taxon>
        <taxon>Alphaproteobacteria</taxon>
        <taxon>Hyphomicrobiales</taxon>
        <taxon>Xanthobacteraceae</taxon>
        <taxon>Labrys</taxon>
    </lineage>
</organism>
<sequence>MKTHIAFCTAIMGCAALSAPALAACDHADALLAKAYPSSAAGSAGWKIEGDYARLISPEAVACKAWPAEPGLTLVAVPLVEADPAQPDDVRGDVEIIVADSATGKPLARRLEKGMADSDAYRFGDLSLDTARYDIGDGVRAFGVRTEQEASSRVDPTGEQALWLYTFKKGHIERILDGLVVSRRHGENNGDCQGTSSRIERTVSLGDAGPGGYRDLLVDQTETDEVTTKVGDDCKAIDSAGAGKHFVLHFGAGRYAPPPGLEADPNDPGHDLFSLIMMPPADAPAAGSSTIAVKPSFDCAKAVSDVEKAICGDSALAEADSAVAQSYRKLRLQLDAAAASELAADQKRFLETRDDAFGFGNGDPAESLLGLLTSRIKFLDRVRVAPPATLLGHWGNLTGDITVESSKDGTLDVAIDAADPVCARWVCSTGGTGKPAGDVLDIDIVDDGSRLTLSRTGQTLKIEAAGPQNRRGWTPGYCGYNGSVEGTYFPLAAPSR</sequence>
<dbReference type="Proteomes" id="UP001237448">
    <property type="component" value="Unassembled WGS sequence"/>
</dbReference>
<gene>
    <name evidence="3" type="ORF">J3R73_004603</name>
</gene>
<keyword evidence="1" id="KW-0732">Signal</keyword>
<feature type="domain" description="Lysozyme inhibitor LprI-like N-terminal" evidence="2">
    <location>
        <begin position="299"/>
        <end position="357"/>
    </location>
</feature>
<dbReference type="PROSITE" id="PS51257">
    <property type="entry name" value="PROKAR_LIPOPROTEIN"/>
    <property type="match status" value="1"/>
</dbReference>
<evidence type="ECO:0000313" key="4">
    <source>
        <dbReference type="Proteomes" id="UP001237448"/>
    </source>
</evidence>
<keyword evidence="4" id="KW-1185">Reference proteome</keyword>
<evidence type="ECO:0000259" key="2">
    <source>
        <dbReference type="Pfam" id="PF07007"/>
    </source>
</evidence>
<feature type="chain" id="PRO_5046588639" description="Lysozyme inhibitor LprI-like N-terminal domain-containing protein" evidence="1">
    <location>
        <begin position="24"/>
        <end position="496"/>
    </location>
</feature>
<dbReference type="InterPro" id="IPR009739">
    <property type="entry name" value="LprI-like_N"/>
</dbReference>
<dbReference type="Pfam" id="PF07007">
    <property type="entry name" value="LprI"/>
    <property type="match status" value="1"/>
</dbReference>
<dbReference type="RefSeq" id="WP_307432565.1">
    <property type="nucleotide sequence ID" value="NZ_JAUSVK010000001.1"/>
</dbReference>
<reference evidence="3 4" key="1">
    <citation type="submission" date="2023-07" db="EMBL/GenBank/DDBJ databases">
        <title>Genomic Encyclopedia of Type Strains, Phase IV (KMG-IV): sequencing the most valuable type-strain genomes for metagenomic binning, comparative biology and taxonomic classification.</title>
        <authorList>
            <person name="Goeker M."/>
        </authorList>
    </citation>
    <scope>NUCLEOTIDE SEQUENCE [LARGE SCALE GENOMIC DNA]</scope>
    <source>
        <strain evidence="3 4">DSM 5896</strain>
    </source>
</reference>
<dbReference type="Gene3D" id="1.20.1270.180">
    <property type="match status" value="1"/>
</dbReference>
<feature type="signal peptide" evidence="1">
    <location>
        <begin position="1"/>
        <end position="23"/>
    </location>
</feature>
<accession>A0ABU0FJM6</accession>
<proteinExistence type="predicted"/>
<name>A0ABU0FJM6_9HYPH</name>
<evidence type="ECO:0000256" key="1">
    <source>
        <dbReference type="SAM" id="SignalP"/>
    </source>
</evidence>